<keyword evidence="3 6" id="KW-0238">DNA-binding</keyword>
<name>A0ABU5TCD8_9MICC</name>
<dbReference type="GO" id="GO:0003677">
    <property type="term" value="F:DNA binding"/>
    <property type="evidence" value="ECO:0007669"/>
    <property type="project" value="UniProtKB-KW"/>
</dbReference>
<gene>
    <name evidence="6" type="ORF">SPF06_21795</name>
</gene>
<evidence type="ECO:0000256" key="1">
    <source>
        <dbReference type="ARBA" id="ARBA00022491"/>
    </source>
</evidence>
<keyword evidence="1" id="KW-0678">Repressor</keyword>
<dbReference type="PANTHER" id="PTHR30146">
    <property type="entry name" value="LACI-RELATED TRANSCRIPTIONAL REPRESSOR"/>
    <property type="match status" value="1"/>
</dbReference>
<feature type="domain" description="HTH lacI-type" evidence="5">
    <location>
        <begin position="11"/>
        <end position="65"/>
    </location>
</feature>
<dbReference type="SUPFAM" id="SSF47413">
    <property type="entry name" value="lambda repressor-like DNA-binding domains"/>
    <property type="match status" value="1"/>
</dbReference>
<evidence type="ECO:0000256" key="4">
    <source>
        <dbReference type="ARBA" id="ARBA00023163"/>
    </source>
</evidence>
<dbReference type="Pfam" id="PF00356">
    <property type="entry name" value="LacI"/>
    <property type="match status" value="1"/>
</dbReference>
<dbReference type="InterPro" id="IPR046335">
    <property type="entry name" value="LacI/GalR-like_sensor"/>
</dbReference>
<dbReference type="EMBL" id="JAYGGQ010000029">
    <property type="protein sequence ID" value="MEA5457357.1"/>
    <property type="molecule type" value="Genomic_DNA"/>
</dbReference>
<dbReference type="SMART" id="SM00354">
    <property type="entry name" value="HTH_LACI"/>
    <property type="match status" value="1"/>
</dbReference>
<dbReference type="Proteomes" id="UP001304769">
    <property type="component" value="Unassembled WGS sequence"/>
</dbReference>
<accession>A0ABU5TCD8</accession>
<dbReference type="PANTHER" id="PTHR30146:SF148">
    <property type="entry name" value="HTH-TYPE TRANSCRIPTIONAL REPRESSOR PURR-RELATED"/>
    <property type="match status" value="1"/>
</dbReference>
<dbReference type="CDD" id="cd01392">
    <property type="entry name" value="HTH_LacI"/>
    <property type="match status" value="1"/>
</dbReference>
<evidence type="ECO:0000256" key="3">
    <source>
        <dbReference type="ARBA" id="ARBA00023125"/>
    </source>
</evidence>
<dbReference type="InterPro" id="IPR028082">
    <property type="entry name" value="Peripla_BP_I"/>
</dbReference>
<dbReference type="RefSeq" id="WP_323281268.1">
    <property type="nucleotide sequence ID" value="NZ_JAYGGQ010000029.1"/>
</dbReference>
<keyword evidence="7" id="KW-1185">Reference proteome</keyword>
<dbReference type="Pfam" id="PF13377">
    <property type="entry name" value="Peripla_BP_3"/>
    <property type="match status" value="1"/>
</dbReference>
<evidence type="ECO:0000256" key="2">
    <source>
        <dbReference type="ARBA" id="ARBA00023015"/>
    </source>
</evidence>
<evidence type="ECO:0000313" key="7">
    <source>
        <dbReference type="Proteomes" id="UP001304769"/>
    </source>
</evidence>
<dbReference type="InterPro" id="IPR000843">
    <property type="entry name" value="HTH_LacI"/>
</dbReference>
<evidence type="ECO:0000259" key="5">
    <source>
        <dbReference type="PROSITE" id="PS50932"/>
    </source>
</evidence>
<keyword evidence="4" id="KW-0804">Transcription</keyword>
<protein>
    <submittedName>
        <fullName evidence="6">LacI family DNA-binding transcriptional regulator</fullName>
    </submittedName>
</protein>
<proteinExistence type="predicted"/>
<dbReference type="PROSITE" id="PS50932">
    <property type="entry name" value="HTH_LACI_2"/>
    <property type="match status" value="1"/>
</dbReference>
<dbReference type="Gene3D" id="3.40.50.2300">
    <property type="match status" value="2"/>
</dbReference>
<dbReference type="Gene3D" id="1.10.260.40">
    <property type="entry name" value="lambda repressor-like DNA-binding domains"/>
    <property type="match status" value="1"/>
</dbReference>
<dbReference type="CDD" id="cd06288">
    <property type="entry name" value="PBP1_sucrose_transcription_regulator"/>
    <property type="match status" value="1"/>
</dbReference>
<reference evidence="6 7" key="1">
    <citation type="submission" date="2023-12" db="EMBL/GenBank/DDBJ databases">
        <title>Sinomonas terricola sp. nov, isolated from litchi orchard soil in Guangdong, PR China.</title>
        <authorList>
            <person name="Jiaxin W."/>
            <person name="Yang Z."/>
            <person name="Honghui Z."/>
        </authorList>
    </citation>
    <scope>NUCLEOTIDE SEQUENCE [LARGE SCALE GENOMIC DNA]</scope>
    <source>
        <strain evidence="6 7">JGH33</strain>
    </source>
</reference>
<dbReference type="SUPFAM" id="SSF53822">
    <property type="entry name" value="Periplasmic binding protein-like I"/>
    <property type="match status" value="1"/>
</dbReference>
<evidence type="ECO:0000313" key="6">
    <source>
        <dbReference type="EMBL" id="MEA5457357.1"/>
    </source>
</evidence>
<comment type="caution">
    <text evidence="6">The sequence shown here is derived from an EMBL/GenBank/DDBJ whole genome shotgun (WGS) entry which is preliminary data.</text>
</comment>
<organism evidence="6 7">
    <name type="scientific">Sinomonas terricola</name>
    <dbReference type="NCBI Taxonomy" id="3110330"/>
    <lineage>
        <taxon>Bacteria</taxon>
        <taxon>Bacillati</taxon>
        <taxon>Actinomycetota</taxon>
        <taxon>Actinomycetes</taxon>
        <taxon>Micrococcales</taxon>
        <taxon>Micrococcaceae</taxon>
        <taxon>Sinomonas</taxon>
    </lineage>
</organism>
<keyword evidence="2" id="KW-0805">Transcription regulation</keyword>
<dbReference type="InterPro" id="IPR010982">
    <property type="entry name" value="Lambda_DNA-bd_dom_sf"/>
</dbReference>
<sequence length="345" mass="37713">MTRKPKGFAKPTMMDVGRLAGVSQSTVSHVVNRTGKIPEETEQRVRAAIEELGYQPNETARNLRLRRSRTIGLVTDRIASSPFAGRVLVGAQDYAWENGYLLLLIDSRQDTRIESAAIDSLLSRQVDGMLYAAMAWREVDLPASFAKLPSLLINAWPSARRDYPAIVPDEVAGGRLAARAVIEAGHRRIAYIGGPQDDPARIEREIGLREELASAQLPVDESWILTGNYQISAGYSLTQRLLDADHRPTAIVCGNDRMAVGAITAALEHGLRVPQDLSIVGYDDQEQFAAEMHPALTTVSIPHYAMGRTAVERLLDSLHTGRPPLGTTIPGELIRRDSIAAPSPV</sequence>